<dbReference type="InterPro" id="IPR015058">
    <property type="entry name" value="DUF1878"/>
</dbReference>
<name>A0A1S9SPA2_BACMY</name>
<dbReference type="AlphaFoldDB" id="A0A1S9SPA2"/>
<protein>
    <submittedName>
        <fullName evidence="1">DUF1878 domain-containing protein</fullName>
    </submittedName>
</protein>
<proteinExistence type="predicted"/>
<organism evidence="1 2">
    <name type="scientific">Bacillus mycoides</name>
    <dbReference type="NCBI Taxonomy" id="1405"/>
    <lineage>
        <taxon>Bacteria</taxon>
        <taxon>Bacillati</taxon>
        <taxon>Bacillota</taxon>
        <taxon>Bacilli</taxon>
        <taxon>Bacillales</taxon>
        <taxon>Bacillaceae</taxon>
        <taxon>Bacillus</taxon>
        <taxon>Bacillus cereus group</taxon>
    </lineage>
</organism>
<dbReference type="Pfam" id="PF08963">
    <property type="entry name" value="DUF1878"/>
    <property type="match status" value="1"/>
</dbReference>
<reference evidence="1 2" key="1">
    <citation type="submission" date="2017-01" db="EMBL/GenBank/DDBJ databases">
        <title>Bacillus cereus isolates.</title>
        <authorList>
            <person name="Beno S.M."/>
        </authorList>
    </citation>
    <scope>NUCLEOTIDE SEQUENCE [LARGE SCALE GENOMIC DNA]</scope>
    <source>
        <strain evidence="1 2">FSL W7-1108</strain>
    </source>
</reference>
<evidence type="ECO:0000313" key="1">
    <source>
        <dbReference type="EMBL" id="OOQ99178.1"/>
    </source>
</evidence>
<comment type="caution">
    <text evidence="1">The sequence shown here is derived from an EMBL/GenBank/DDBJ whole genome shotgun (WGS) entry which is preliminary data.</text>
</comment>
<dbReference type="Gene3D" id="1.10.3750.10">
    <property type="entry name" value="YhaI-like"/>
    <property type="match status" value="1"/>
</dbReference>
<dbReference type="SUPFAM" id="SSF109915">
    <property type="entry name" value="Hypothetical protein YhaI"/>
    <property type="match status" value="1"/>
</dbReference>
<dbReference type="EMBL" id="MUAI01000155">
    <property type="protein sequence ID" value="OOQ99178.1"/>
    <property type="molecule type" value="Genomic_DNA"/>
</dbReference>
<accession>A0A1S9SPA2</accession>
<evidence type="ECO:0000313" key="2">
    <source>
        <dbReference type="Proteomes" id="UP000190696"/>
    </source>
</evidence>
<gene>
    <name evidence="1" type="ORF">BW900_31615</name>
</gene>
<dbReference type="Proteomes" id="UP000190696">
    <property type="component" value="Unassembled WGS sequence"/>
</dbReference>
<sequence length="110" mass="13260">IQSDEYPFFMFVIDHEFEEEQVNALLKVLFTFNDRLTDGKVSVFAQSDHLFSQFNLPLDVLYSSEEPDLNEFKRYITKIFYQEFKLEYLLLSLKKQHIFVNVCDYLLEQL</sequence>
<dbReference type="InterPro" id="IPR035945">
    <property type="entry name" value="YhaI-like_sf"/>
</dbReference>
<feature type="non-terminal residue" evidence="1">
    <location>
        <position position="1"/>
    </location>
</feature>